<evidence type="ECO:0000313" key="2">
    <source>
        <dbReference type="EMBL" id="CBK40685.1"/>
    </source>
</evidence>
<dbReference type="Proteomes" id="UP000001660">
    <property type="component" value="Chromosome"/>
</dbReference>
<feature type="signal peptide" evidence="1">
    <location>
        <begin position="1"/>
        <end position="24"/>
    </location>
</feature>
<organism evidence="2 3">
    <name type="scientific">Nitrospira defluvii</name>
    <dbReference type="NCBI Taxonomy" id="330214"/>
    <lineage>
        <taxon>Bacteria</taxon>
        <taxon>Pseudomonadati</taxon>
        <taxon>Nitrospirota</taxon>
        <taxon>Nitrospiria</taxon>
        <taxon>Nitrospirales</taxon>
        <taxon>Nitrospiraceae</taxon>
        <taxon>Nitrospira</taxon>
    </lineage>
</organism>
<dbReference type="EMBL" id="FP929003">
    <property type="protein sequence ID" value="CBK40685.1"/>
    <property type="molecule type" value="Genomic_DNA"/>
</dbReference>
<dbReference type="OrthoDB" id="5998613at2"/>
<keyword evidence="3" id="KW-1185">Reference proteome</keyword>
<protein>
    <recommendedName>
        <fullName evidence="4">Lipoprotein</fullName>
    </recommendedName>
</protein>
<dbReference type="STRING" id="330214.NIDE0922"/>
<sequence>MKIIPVLSLAACVSWQIPCVSSWAAPAYPEPSEQEMRQAIEQAMVQRGGTQTRPGEISVDNPINGMTMSITAFTKLGCEPANRGPGYVCSYHVKTKMSAHSNEGSRQGDNHAAAVNQLLRAMMGGQEDVADTATRRFLRMGNEWVISRE</sequence>
<dbReference type="KEGG" id="nde:NIDE0922"/>
<gene>
    <name evidence="2" type="ORF">NIDE0922</name>
</gene>
<keyword evidence="1" id="KW-0732">Signal</keyword>
<feature type="chain" id="PRO_5003119936" description="Lipoprotein" evidence="1">
    <location>
        <begin position="25"/>
        <end position="149"/>
    </location>
</feature>
<dbReference type="AlphaFoldDB" id="D8PBS6"/>
<name>D8PBS6_9BACT</name>
<evidence type="ECO:0008006" key="4">
    <source>
        <dbReference type="Google" id="ProtNLM"/>
    </source>
</evidence>
<accession>D8PBS6</accession>
<evidence type="ECO:0000313" key="3">
    <source>
        <dbReference type="Proteomes" id="UP000001660"/>
    </source>
</evidence>
<evidence type="ECO:0000256" key="1">
    <source>
        <dbReference type="SAM" id="SignalP"/>
    </source>
</evidence>
<reference evidence="2 3" key="1">
    <citation type="journal article" date="2010" name="Proc. Natl. Acad. Sci. U.S.A.">
        <title>A Nitrospira metagenome illuminates the physiology and evolution of globally important nitrite-oxidizing bacteria.</title>
        <authorList>
            <person name="Lucker S."/>
            <person name="Wagner M."/>
            <person name="Maixner F."/>
            <person name="Pelletier E."/>
            <person name="Koch H."/>
            <person name="Vacherie B."/>
            <person name="Rattei T."/>
            <person name="Sinninghe Damste J."/>
            <person name="Spieck E."/>
            <person name="Le Paslier D."/>
            <person name="Daims H."/>
        </authorList>
    </citation>
    <scope>NUCLEOTIDE SEQUENCE [LARGE SCALE GENOMIC DNA]</scope>
</reference>
<proteinExistence type="predicted"/>
<dbReference type="HOGENOM" id="CLU_1746311_0_0_0"/>